<evidence type="ECO:0000256" key="4">
    <source>
        <dbReference type="ARBA" id="ARBA00022989"/>
    </source>
</evidence>
<feature type="transmembrane region" description="Helical" evidence="6">
    <location>
        <begin position="138"/>
        <end position="155"/>
    </location>
</feature>
<evidence type="ECO:0000256" key="5">
    <source>
        <dbReference type="ARBA" id="ARBA00023136"/>
    </source>
</evidence>
<feature type="transmembrane region" description="Helical" evidence="6">
    <location>
        <begin position="440"/>
        <end position="463"/>
    </location>
</feature>
<dbReference type="RefSeq" id="WP_216439332.1">
    <property type="nucleotide sequence ID" value="NZ_JAHLQF010000002.1"/>
</dbReference>
<reference evidence="7 8" key="1">
    <citation type="submission" date="2021-06" db="EMBL/GenBank/DDBJ databases">
        <authorList>
            <person name="Sun Q."/>
            <person name="Li D."/>
        </authorList>
    </citation>
    <scope>NUCLEOTIDE SEQUENCE [LARGE SCALE GENOMIC DNA]</scope>
    <source>
        <strain evidence="7 8">MSJ-11</strain>
    </source>
</reference>
<feature type="transmembrane region" description="Helical" evidence="6">
    <location>
        <begin position="257"/>
        <end position="274"/>
    </location>
</feature>
<dbReference type="PANTHER" id="PTHR43652">
    <property type="entry name" value="BASIC AMINO ACID ANTIPORTER YFCC-RELATED"/>
    <property type="match status" value="1"/>
</dbReference>
<evidence type="ECO:0000256" key="6">
    <source>
        <dbReference type="SAM" id="Phobius"/>
    </source>
</evidence>
<feature type="transmembrane region" description="Helical" evidence="6">
    <location>
        <begin position="12"/>
        <end position="31"/>
    </location>
</feature>
<comment type="caution">
    <text evidence="7">The sequence shown here is derived from an EMBL/GenBank/DDBJ whole genome shotgun (WGS) entry which is preliminary data.</text>
</comment>
<evidence type="ECO:0000256" key="3">
    <source>
        <dbReference type="ARBA" id="ARBA00022692"/>
    </source>
</evidence>
<accession>A0ABS6EHZ0</accession>
<evidence type="ECO:0000313" key="8">
    <source>
        <dbReference type="Proteomes" id="UP000726170"/>
    </source>
</evidence>
<dbReference type="PANTHER" id="PTHR43652:SF6">
    <property type="entry name" value="ARGININE REPRESSOR"/>
    <property type="match status" value="1"/>
</dbReference>
<evidence type="ECO:0000313" key="7">
    <source>
        <dbReference type="EMBL" id="MBU5484832.1"/>
    </source>
</evidence>
<feature type="transmembrane region" description="Helical" evidence="6">
    <location>
        <begin position="410"/>
        <end position="428"/>
    </location>
</feature>
<dbReference type="InterPro" id="IPR018385">
    <property type="entry name" value="C4_dicarb_anaerob_car-like"/>
</dbReference>
<feature type="transmembrane region" description="Helical" evidence="6">
    <location>
        <begin position="353"/>
        <end position="373"/>
    </location>
</feature>
<dbReference type="EMBL" id="JAHLQF010000002">
    <property type="protein sequence ID" value="MBU5484832.1"/>
    <property type="molecule type" value="Genomic_DNA"/>
</dbReference>
<name>A0ABS6EHZ0_9CLOT</name>
<comment type="subcellular location">
    <subcellularLocation>
        <location evidence="1">Cell membrane</location>
        <topology evidence="1">Multi-pass membrane protein</topology>
    </subcellularLocation>
</comment>
<dbReference type="InterPro" id="IPR051679">
    <property type="entry name" value="DASS-Related_Transporters"/>
</dbReference>
<gene>
    <name evidence="7" type="ORF">KQI86_10840</name>
</gene>
<feature type="transmembrane region" description="Helical" evidence="6">
    <location>
        <begin position="72"/>
        <end position="93"/>
    </location>
</feature>
<evidence type="ECO:0000256" key="2">
    <source>
        <dbReference type="ARBA" id="ARBA00022475"/>
    </source>
</evidence>
<feature type="transmembrane region" description="Helical" evidence="6">
    <location>
        <begin position="114"/>
        <end position="132"/>
    </location>
</feature>
<keyword evidence="2" id="KW-1003">Cell membrane</keyword>
<dbReference type="Pfam" id="PF03606">
    <property type="entry name" value="DcuC"/>
    <property type="match status" value="1"/>
</dbReference>
<dbReference type="Proteomes" id="UP000726170">
    <property type="component" value="Unassembled WGS sequence"/>
</dbReference>
<keyword evidence="8" id="KW-1185">Reference proteome</keyword>
<protein>
    <submittedName>
        <fullName evidence="7">YfcC family protein</fullName>
    </submittedName>
</protein>
<organism evidence="7 8">
    <name type="scientific">Clostridium mobile</name>
    <dbReference type="NCBI Taxonomy" id="2841512"/>
    <lineage>
        <taxon>Bacteria</taxon>
        <taxon>Bacillati</taxon>
        <taxon>Bacillota</taxon>
        <taxon>Clostridia</taxon>
        <taxon>Eubacteriales</taxon>
        <taxon>Clostridiaceae</taxon>
        <taxon>Clostridium</taxon>
    </lineage>
</organism>
<keyword evidence="3 6" id="KW-0812">Transmembrane</keyword>
<sequence>MHELKKKKININAFVLIFSVIIVCAIASYFVSPGAFERQVVDGRTIVVPGSFHETSRSPLSLFDIFRAVPNGLIGASNVVFLVLIVGGSIEIYNKSGSISAGISLLVNSAGDKGGLIVITMLMIMFAILGGFLGWIEAAIPFVPIVIPIVLALGYDSMTAVAVCILGCMVGFAVGPTNVYTVGIAHSVAELPMFSGFGFRILAYITFVCVSIIYTLRYATKVKKDPSKSLVLGIDVSDIKYDFSKDKDKTMNSTQKLALIILILTFIFVVYGMIKLKWNINDMSAAFLLSGIVAGLICKMNADTIATTFISGAKASMSGAMIVGVARGVQWTLEKGGIIDPIINSMDKVLHGLPPWASVIGVMVLVTLLNGLVASGSAKAMALMPLLIPLSDLIGITRQTMTLAYQFGDGISNIFWFSYGTLLIFLSYGKVPLTRWYKFLMPLFGIFIILSIMFLFIAINIGYGPF</sequence>
<keyword evidence="4 6" id="KW-1133">Transmembrane helix</keyword>
<proteinExistence type="predicted"/>
<feature type="transmembrane region" description="Helical" evidence="6">
    <location>
        <begin position="197"/>
        <end position="216"/>
    </location>
</feature>
<feature type="transmembrane region" description="Helical" evidence="6">
    <location>
        <begin position="162"/>
        <end position="185"/>
    </location>
</feature>
<evidence type="ECO:0000256" key="1">
    <source>
        <dbReference type="ARBA" id="ARBA00004651"/>
    </source>
</evidence>
<keyword evidence="5 6" id="KW-0472">Membrane</keyword>